<accession>A0A699KSG0</accession>
<feature type="compositionally biased region" description="Acidic residues" evidence="1">
    <location>
        <begin position="67"/>
        <end position="83"/>
    </location>
</feature>
<reference evidence="2" key="1">
    <citation type="journal article" date="2019" name="Sci. Rep.">
        <title>Draft genome of Tanacetum cinerariifolium, the natural source of mosquito coil.</title>
        <authorList>
            <person name="Yamashiro T."/>
            <person name="Shiraishi A."/>
            <person name="Satake H."/>
            <person name="Nakayama K."/>
        </authorList>
    </citation>
    <scope>NUCLEOTIDE SEQUENCE</scope>
</reference>
<sequence length="203" mass="22310">IKRKSTPAAPIPHIDDAERDDLIEATQLSLAKAKTTKEYESQQNVSLVDDIILEENVEKLVEGDKESDGDDFVDTMILSDEDPDTRMGSSEVRTKKMQTPILSPFSSSRNGLSLDKAIAEELTVTDDHMLNAPSHAPSQPTSSTLIDSYRLDAFLKRDHDDHPDDDALPRGEKDLKTQRTSRGSKSTKGSSSKQPAKDSNTSA</sequence>
<dbReference type="EMBL" id="BKCJ010550001">
    <property type="protein sequence ID" value="GFB09081.1"/>
    <property type="molecule type" value="Genomic_DNA"/>
</dbReference>
<gene>
    <name evidence="2" type="ORF">Tci_681052</name>
</gene>
<feature type="compositionally biased region" description="Basic and acidic residues" evidence="1">
    <location>
        <begin position="157"/>
        <end position="177"/>
    </location>
</feature>
<feature type="compositionally biased region" description="Polar residues" evidence="1">
    <location>
        <begin position="100"/>
        <end position="111"/>
    </location>
</feature>
<feature type="region of interest" description="Disordered" evidence="1">
    <location>
        <begin position="157"/>
        <end position="203"/>
    </location>
</feature>
<name>A0A699KSG0_TANCI</name>
<evidence type="ECO:0000256" key="1">
    <source>
        <dbReference type="SAM" id="MobiDB-lite"/>
    </source>
</evidence>
<evidence type="ECO:0000313" key="2">
    <source>
        <dbReference type="EMBL" id="GFB09081.1"/>
    </source>
</evidence>
<protein>
    <submittedName>
        <fullName evidence="2">Uncharacterized protein</fullName>
    </submittedName>
</protein>
<feature type="compositionally biased region" description="Polar residues" evidence="1">
    <location>
        <begin position="193"/>
        <end position="203"/>
    </location>
</feature>
<proteinExistence type="predicted"/>
<organism evidence="2">
    <name type="scientific">Tanacetum cinerariifolium</name>
    <name type="common">Dalmatian daisy</name>
    <name type="synonym">Chrysanthemum cinerariifolium</name>
    <dbReference type="NCBI Taxonomy" id="118510"/>
    <lineage>
        <taxon>Eukaryota</taxon>
        <taxon>Viridiplantae</taxon>
        <taxon>Streptophyta</taxon>
        <taxon>Embryophyta</taxon>
        <taxon>Tracheophyta</taxon>
        <taxon>Spermatophyta</taxon>
        <taxon>Magnoliopsida</taxon>
        <taxon>eudicotyledons</taxon>
        <taxon>Gunneridae</taxon>
        <taxon>Pentapetalae</taxon>
        <taxon>asterids</taxon>
        <taxon>campanulids</taxon>
        <taxon>Asterales</taxon>
        <taxon>Asteraceae</taxon>
        <taxon>Asteroideae</taxon>
        <taxon>Anthemideae</taxon>
        <taxon>Anthemidinae</taxon>
        <taxon>Tanacetum</taxon>
    </lineage>
</organism>
<feature type="non-terminal residue" evidence="2">
    <location>
        <position position="203"/>
    </location>
</feature>
<comment type="caution">
    <text evidence="2">The sequence shown here is derived from an EMBL/GenBank/DDBJ whole genome shotgun (WGS) entry which is preliminary data.</text>
</comment>
<feature type="compositionally biased region" description="Low complexity" evidence="1">
    <location>
        <begin position="180"/>
        <end position="192"/>
    </location>
</feature>
<feature type="non-terminal residue" evidence="2">
    <location>
        <position position="1"/>
    </location>
</feature>
<dbReference type="AlphaFoldDB" id="A0A699KSG0"/>
<feature type="region of interest" description="Disordered" evidence="1">
    <location>
        <begin position="62"/>
        <end position="112"/>
    </location>
</feature>